<sequence>MTKILAVFGATGRQGGSVVNNVLADPEISQQFRLRAITRDVSSEKIKELRERGVEIVSGDANDRSSLETALHGVHTVFAMTAPAFGPDAFDVQVNSVKHIADAAVAQGVEYIIFSTLPSVVDISGEKYKAVIPFDAKAKGEEYIRILPIKSAFISLGYFMDNFQSQPFLAPRPAPDGTWVMLRHTSPKEVLPFIDADADTGKFVTAILAEPDKFEGKRVHAAASLHTIEEVVDILAKTTEKKITFKLVSEKEMRAMLPDFAADIFIDAFNYGNEFGYFGPGTAELVADGAKLARGKLTTFEEYQQKHPLRLDDAQKGAWKHGGA</sequence>
<reference evidence="4" key="1">
    <citation type="journal article" date="2023" name="Mol. Phylogenet. Evol.">
        <title>Genome-scale phylogeny and comparative genomics of the fungal order Sordariales.</title>
        <authorList>
            <person name="Hensen N."/>
            <person name="Bonometti L."/>
            <person name="Westerberg I."/>
            <person name="Brannstrom I.O."/>
            <person name="Guillou S."/>
            <person name="Cros-Aarteil S."/>
            <person name="Calhoun S."/>
            <person name="Haridas S."/>
            <person name="Kuo A."/>
            <person name="Mondo S."/>
            <person name="Pangilinan J."/>
            <person name="Riley R."/>
            <person name="LaButti K."/>
            <person name="Andreopoulos B."/>
            <person name="Lipzen A."/>
            <person name="Chen C."/>
            <person name="Yan M."/>
            <person name="Daum C."/>
            <person name="Ng V."/>
            <person name="Clum A."/>
            <person name="Steindorff A."/>
            <person name="Ohm R.A."/>
            <person name="Martin F."/>
            <person name="Silar P."/>
            <person name="Natvig D.O."/>
            <person name="Lalanne C."/>
            <person name="Gautier V."/>
            <person name="Ament-Velasquez S.L."/>
            <person name="Kruys A."/>
            <person name="Hutchinson M.I."/>
            <person name="Powell A.J."/>
            <person name="Barry K."/>
            <person name="Miller A.N."/>
            <person name="Grigoriev I.V."/>
            <person name="Debuchy R."/>
            <person name="Gladieux P."/>
            <person name="Hiltunen Thoren M."/>
            <person name="Johannesson H."/>
        </authorList>
    </citation>
    <scope>NUCLEOTIDE SEQUENCE</scope>
    <source>
        <strain evidence="4">PSN243</strain>
    </source>
</reference>
<dbReference type="GO" id="GO:0005634">
    <property type="term" value="C:nucleus"/>
    <property type="evidence" value="ECO:0007669"/>
    <property type="project" value="TreeGrafter"/>
</dbReference>
<name>A0AAV9GVA2_9PEZI</name>
<dbReference type="Proteomes" id="UP001321760">
    <property type="component" value="Unassembled WGS sequence"/>
</dbReference>
<dbReference type="Gene3D" id="3.40.50.720">
    <property type="entry name" value="NAD(P)-binding Rossmann-like Domain"/>
    <property type="match status" value="1"/>
</dbReference>
<evidence type="ECO:0000256" key="1">
    <source>
        <dbReference type="ARBA" id="ARBA00006328"/>
    </source>
</evidence>
<gene>
    <name evidence="4" type="ORF">QBC34DRAFT_399480</name>
</gene>
<evidence type="ECO:0000313" key="4">
    <source>
        <dbReference type="EMBL" id="KAK4452230.1"/>
    </source>
</evidence>
<dbReference type="InterPro" id="IPR051164">
    <property type="entry name" value="NmrA-like_oxidored"/>
</dbReference>
<dbReference type="InterPro" id="IPR036291">
    <property type="entry name" value="NAD(P)-bd_dom_sf"/>
</dbReference>
<feature type="domain" description="NmrA-like" evidence="3">
    <location>
        <begin position="1"/>
        <end position="303"/>
    </location>
</feature>
<dbReference type="CDD" id="cd05251">
    <property type="entry name" value="NmrA_like_SDR_a"/>
    <property type="match status" value="1"/>
</dbReference>
<protein>
    <recommendedName>
        <fullName evidence="3">NmrA-like domain-containing protein</fullName>
    </recommendedName>
</protein>
<evidence type="ECO:0000313" key="5">
    <source>
        <dbReference type="Proteomes" id="UP001321760"/>
    </source>
</evidence>
<comment type="caution">
    <text evidence="4">The sequence shown here is derived from an EMBL/GenBank/DDBJ whole genome shotgun (WGS) entry which is preliminary data.</text>
</comment>
<comment type="similarity">
    <text evidence="1">Belongs to the NmrA-type oxidoreductase family.</text>
</comment>
<accession>A0AAV9GVA2</accession>
<dbReference type="PANTHER" id="PTHR42748">
    <property type="entry name" value="NITROGEN METABOLITE REPRESSION PROTEIN NMRA FAMILY MEMBER"/>
    <property type="match status" value="1"/>
</dbReference>
<dbReference type="EMBL" id="MU865925">
    <property type="protein sequence ID" value="KAK4452230.1"/>
    <property type="molecule type" value="Genomic_DNA"/>
</dbReference>
<dbReference type="InterPro" id="IPR008030">
    <property type="entry name" value="NmrA-like"/>
</dbReference>
<evidence type="ECO:0000256" key="2">
    <source>
        <dbReference type="ARBA" id="ARBA00022857"/>
    </source>
</evidence>
<dbReference type="PANTHER" id="PTHR42748:SF11">
    <property type="entry name" value="NMRA-LIKE DOMAIN-CONTAINING PROTEIN"/>
    <property type="match status" value="1"/>
</dbReference>
<proteinExistence type="inferred from homology"/>
<dbReference type="Pfam" id="PF05368">
    <property type="entry name" value="NmrA"/>
    <property type="match status" value="1"/>
</dbReference>
<evidence type="ECO:0000259" key="3">
    <source>
        <dbReference type="Pfam" id="PF05368"/>
    </source>
</evidence>
<dbReference type="SUPFAM" id="SSF51735">
    <property type="entry name" value="NAD(P)-binding Rossmann-fold domains"/>
    <property type="match status" value="1"/>
</dbReference>
<dbReference type="Gene3D" id="3.90.25.10">
    <property type="entry name" value="UDP-galactose 4-epimerase, domain 1"/>
    <property type="match status" value="1"/>
</dbReference>
<reference evidence="4" key="2">
    <citation type="submission" date="2023-05" db="EMBL/GenBank/DDBJ databases">
        <authorList>
            <consortium name="Lawrence Berkeley National Laboratory"/>
            <person name="Steindorff A."/>
            <person name="Hensen N."/>
            <person name="Bonometti L."/>
            <person name="Westerberg I."/>
            <person name="Brannstrom I.O."/>
            <person name="Guillou S."/>
            <person name="Cros-Aarteil S."/>
            <person name="Calhoun S."/>
            <person name="Haridas S."/>
            <person name="Kuo A."/>
            <person name="Mondo S."/>
            <person name="Pangilinan J."/>
            <person name="Riley R."/>
            <person name="Labutti K."/>
            <person name="Andreopoulos B."/>
            <person name="Lipzen A."/>
            <person name="Chen C."/>
            <person name="Yanf M."/>
            <person name="Daum C."/>
            <person name="Ng V."/>
            <person name="Clum A."/>
            <person name="Ohm R."/>
            <person name="Martin F."/>
            <person name="Silar P."/>
            <person name="Natvig D."/>
            <person name="Lalanne C."/>
            <person name="Gautier V."/>
            <person name="Ament-Velasquez S.L."/>
            <person name="Kruys A."/>
            <person name="Hutchinson M.I."/>
            <person name="Powell A.J."/>
            <person name="Barry K."/>
            <person name="Miller A.N."/>
            <person name="Grigoriev I.V."/>
            <person name="Debuchy R."/>
            <person name="Gladieux P."/>
            <person name="Thoren M.H."/>
            <person name="Johannesson H."/>
        </authorList>
    </citation>
    <scope>NUCLEOTIDE SEQUENCE</scope>
    <source>
        <strain evidence="4">PSN243</strain>
    </source>
</reference>
<keyword evidence="5" id="KW-1185">Reference proteome</keyword>
<dbReference type="AlphaFoldDB" id="A0AAV9GVA2"/>
<organism evidence="4 5">
    <name type="scientific">Podospora aff. communis PSN243</name>
    <dbReference type="NCBI Taxonomy" id="3040156"/>
    <lineage>
        <taxon>Eukaryota</taxon>
        <taxon>Fungi</taxon>
        <taxon>Dikarya</taxon>
        <taxon>Ascomycota</taxon>
        <taxon>Pezizomycotina</taxon>
        <taxon>Sordariomycetes</taxon>
        <taxon>Sordariomycetidae</taxon>
        <taxon>Sordariales</taxon>
        <taxon>Podosporaceae</taxon>
        <taxon>Podospora</taxon>
    </lineage>
</organism>
<keyword evidence="2" id="KW-0521">NADP</keyword>